<dbReference type="Gene3D" id="2.60.40.1180">
    <property type="entry name" value="Golgi alpha-mannosidase II"/>
    <property type="match status" value="1"/>
</dbReference>
<proteinExistence type="inferred from homology"/>
<dbReference type="Gene3D" id="3.20.20.80">
    <property type="entry name" value="Glycosidases"/>
    <property type="match status" value="1"/>
</dbReference>
<dbReference type="GO" id="GO:0009341">
    <property type="term" value="C:beta-galactosidase complex"/>
    <property type="evidence" value="ECO:0007669"/>
    <property type="project" value="InterPro"/>
</dbReference>
<keyword evidence="9" id="KW-0479">Metal-binding</keyword>
<protein>
    <recommendedName>
        <fullName evidence="3 6">Beta-galactosidase</fullName>
        <shortName evidence="6">Beta-gal</shortName>
        <ecNumber evidence="3 6">3.2.1.23</ecNumber>
    </recommendedName>
</protein>
<evidence type="ECO:0000256" key="7">
    <source>
        <dbReference type="PIRSR" id="PIRSR001084-1"/>
    </source>
</evidence>
<reference evidence="13" key="1">
    <citation type="submission" date="2020-10" db="EMBL/GenBank/DDBJ databases">
        <authorList>
            <person name="Gilroy R."/>
        </authorList>
    </citation>
    <scope>NUCLEOTIDE SEQUENCE</scope>
    <source>
        <strain evidence="13">4920</strain>
    </source>
</reference>
<name>A0A9D1NH32_9FIRM</name>
<evidence type="ECO:0000256" key="8">
    <source>
        <dbReference type="PIRSR" id="PIRSR001084-2"/>
    </source>
</evidence>
<comment type="caution">
    <text evidence="13">The sequence shown here is derived from an EMBL/GenBank/DDBJ whole genome shotgun (WGS) entry which is preliminary data.</text>
</comment>
<keyword evidence="9" id="KW-0862">Zinc</keyword>
<feature type="binding site" evidence="9">
    <location>
        <position position="164"/>
    </location>
    <ligand>
        <name>Zn(2+)</name>
        <dbReference type="ChEBI" id="CHEBI:29105"/>
    </ligand>
</feature>
<dbReference type="Gene3D" id="3.40.50.880">
    <property type="match status" value="1"/>
</dbReference>
<feature type="binding site" evidence="9">
    <location>
        <position position="162"/>
    </location>
    <ligand>
        <name>Zn(2+)</name>
        <dbReference type="ChEBI" id="CHEBI:29105"/>
    </ligand>
</feature>
<dbReference type="PANTHER" id="PTHR36447:SF1">
    <property type="entry name" value="BETA-GALACTOSIDASE GANA"/>
    <property type="match status" value="1"/>
</dbReference>
<dbReference type="CDD" id="cd03143">
    <property type="entry name" value="A4_beta-galactosidase_middle_domain"/>
    <property type="match status" value="1"/>
</dbReference>
<feature type="active site" description="Proton donor" evidence="7">
    <location>
        <position position="157"/>
    </location>
</feature>
<keyword evidence="5 6" id="KW-0326">Glycosidase</keyword>
<feature type="domain" description="Beta-galactosidase C-terminal" evidence="12">
    <location>
        <begin position="628"/>
        <end position="681"/>
    </location>
</feature>
<dbReference type="EC" id="3.2.1.23" evidence="3 6"/>
<dbReference type="SUPFAM" id="SSF52317">
    <property type="entry name" value="Class I glutamine amidotransferase-like"/>
    <property type="match status" value="1"/>
</dbReference>
<organism evidence="13 14">
    <name type="scientific">Candidatus Aphodoplasma excrementigallinarum</name>
    <dbReference type="NCBI Taxonomy" id="2840673"/>
    <lineage>
        <taxon>Bacteria</taxon>
        <taxon>Bacillati</taxon>
        <taxon>Bacillota</taxon>
        <taxon>Clostridia</taxon>
        <taxon>Eubacteriales</taxon>
        <taxon>Candidatus Aphodoplasma</taxon>
    </lineage>
</organism>
<dbReference type="SUPFAM" id="SSF51445">
    <property type="entry name" value="(Trans)glycosidases"/>
    <property type="match status" value="1"/>
</dbReference>
<dbReference type="GO" id="GO:0006012">
    <property type="term" value="P:galactose metabolic process"/>
    <property type="evidence" value="ECO:0007669"/>
    <property type="project" value="InterPro"/>
</dbReference>
<evidence type="ECO:0000256" key="9">
    <source>
        <dbReference type="PIRSR" id="PIRSR001084-3"/>
    </source>
</evidence>
<sequence length="685" mass="78058">MEKHKPLVRNMPQLLHGGDYNPDQWMDRPDILAEDIRLMKLAGVNAVSLGIFAWSVLEPEEGRYEFGFFDSVIDNLYQNGIRVLLATPSGARPAWMAQKYPEVLRVMPDRQRILFAHRHNHCYTSPVYREKVRAVNTALAEHYKDHPALIAWHVSNEYGGECHCELCQQAFRAWLKEKYHGDLDLLNRQWWTPFWSHIYTSWDQIESPTPPDGRGEAYLHGLTLDWKRFVTHQTIDFMNNETAPLRAITPGIPVTTNFMDFYEGLDYSKFKDALDFISWDSYPAWHDTARSNYMTACRTALMHDSMRSYLHKPFILMESTPSAVNWKEINKPKRPNMHKTASLQAIAHGSDSVMYFQWRKGRGASEKFHGAVVDHVGHEHTRVFGDVAQVGECLKKLECVRGAVTNSDVALIYDHENHMALKEAQGFQKSDKKYIDTLVNYYYPFWKNGVSVDVIDSGYDFSGYKVLVMPMLYMIKEGVEERIAQFVANGGTAIMTYLSGMVNENDLCHLGGFPCGTLKDAFGVWAEEVDTLCPDERNAVSYGGQSYEVRDYCEIVHAQGAKTLATYEHDFYQGGGAVFENDYQGGKAYYIACRDTGALTQALCEKVIADTAPARTPRADLPVGVVCTMREDAENKYVFVQNYTDEIQFATFEDTRAVDMETNLPAGSEIELDSFGVRVLRFPKD</sequence>
<dbReference type="InterPro" id="IPR003476">
    <property type="entry name" value="Glyco_hydro_42"/>
</dbReference>
<comment type="catalytic activity">
    <reaction evidence="1 6">
        <text>Hydrolysis of terminal non-reducing beta-D-galactose residues in beta-D-galactosides.</text>
        <dbReference type="EC" id="3.2.1.23"/>
    </reaction>
</comment>
<dbReference type="GO" id="GO:0004565">
    <property type="term" value="F:beta-galactosidase activity"/>
    <property type="evidence" value="ECO:0007669"/>
    <property type="project" value="UniProtKB-EC"/>
</dbReference>
<dbReference type="InterPro" id="IPR013780">
    <property type="entry name" value="Glyco_hydro_b"/>
</dbReference>
<feature type="domain" description="Glycoside hydrolase family 42 N-terminal" evidence="10">
    <location>
        <begin position="19"/>
        <end position="397"/>
    </location>
</feature>
<evidence type="ECO:0000313" key="14">
    <source>
        <dbReference type="Proteomes" id="UP000886743"/>
    </source>
</evidence>
<accession>A0A9D1NH32</accession>
<evidence type="ECO:0000256" key="6">
    <source>
        <dbReference type="PIRNR" id="PIRNR001084"/>
    </source>
</evidence>
<evidence type="ECO:0000256" key="5">
    <source>
        <dbReference type="ARBA" id="ARBA00023295"/>
    </source>
</evidence>
<evidence type="ECO:0000259" key="11">
    <source>
        <dbReference type="Pfam" id="PF08532"/>
    </source>
</evidence>
<dbReference type="InterPro" id="IPR013738">
    <property type="entry name" value="Beta_galactosidase_Trimer"/>
</dbReference>
<evidence type="ECO:0000259" key="12">
    <source>
        <dbReference type="Pfam" id="PF08533"/>
    </source>
</evidence>
<evidence type="ECO:0000256" key="2">
    <source>
        <dbReference type="ARBA" id="ARBA00005940"/>
    </source>
</evidence>
<feature type="binding site" evidence="8">
    <location>
        <position position="156"/>
    </location>
    <ligand>
        <name>substrate</name>
    </ligand>
</feature>
<dbReference type="Proteomes" id="UP000886743">
    <property type="component" value="Unassembled WGS sequence"/>
</dbReference>
<evidence type="ECO:0000256" key="4">
    <source>
        <dbReference type="ARBA" id="ARBA00022801"/>
    </source>
</evidence>
<dbReference type="Pfam" id="PF02449">
    <property type="entry name" value="Glyco_hydro_42"/>
    <property type="match status" value="1"/>
</dbReference>
<evidence type="ECO:0000259" key="10">
    <source>
        <dbReference type="Pfam" id="PF02449"/>
    </source>
</evidence>
<feature type="domain" description="Beta-galactosidase trimerisation" evidence="11">
    <location>
        <begin position="408"/>
        <end position="610"/>
    </location>
</feature>
<dbReference type="PIRSF" id="PIRSF001084">
    <property type="entry name" value="B-galactosidase"/>
    <property type="match status" value="1"/>
</dbReference>
<gene>
    <name evidence="13" type="ORF">IAC74_02635</name>
</gene>
<feature type="active site" description="Nucleophile" evidence="7">
    <location>
        <position position="318"/>
    </location>
</feature>
<dbReference type="InterPro" id="IPR013739">
    <property type="entry name" value="Beta_galactosidase_C"/>
</dbReference>
<dbReference type="InterPro" id="IPR029062">
    <property type="entry name" value="Class_I_gatase-like"/>
</dbReference>
<feature type="binding site" evidence="8">
    <location>
        <position position="326"/>
    </location>
    <ligand>
        <name>substrate</name>
    </ligand>
</feature>
<feature type="binding site" evidence="9">
    <location>
        <position position="167"/>
    </location>
    <ligand>
        <name>Zn(2+)</name>
        <dbReference type="ChEBI" id="CHEBI:29105"/>
    </ligand>
</feature>
<dbReference type="InterPro" id="IPR017853">
    <property type="entry name" value="GH"/>
</dbReference>
<reference evidence="13" key="2">
    <citation type="journal article" date="2021" name="PeerJ">
        <title>Extensive microbial diversity within the chicken gut microbiome revealed by metagenomics and culture.</title>
        <authorList>
            <person name="Gilroy R."/>
            <person name="Ravi A."/>
            <person name="Getino M."/>
            <person name="Pursley I."/>
            <person name="Horton D.L."/>
            <person name="Alikhan N.F."/>
            <person name="Baker D."/>
            <person name="Gharbi K."/>
            <person name="Hall N."/>
            <person name="Watson M."/>
            <person name="Adriaenssens E.M."/>
            <person name="Foster-Nyarko E."/>
            <person name="Jarju S."/>
            <person name="Secka A."/>
            <person name="Antonio M."/>
            <person name="Oren A."/>
            <person name="Chaudhuri R.R."/>
            <person name="La Ragione R."/>
            <person name="Hildebrand F."/>
            <person name="Pallen M.J."/>
        </authorList>
    </citation>
    <scope>NUCLEOTIDE SEQUENCE</scope>
    <source>
        <strain evidence="13">4920</strain>
    </source>
</reference>
<dbReference type="EMBL" id="DVOF01000076">
    <property type="protein sequence ID" value="HIV02446.1"/>
    <property type="molecule type" value="Genomic_DNA"/>
</dbReference>
<dbReference type="Pfam" id="PF08533">
    <property type="entry name" value="Glyco_hydro_42C"/>
    <property type="match status" value="1"/>
</dbReference>
<evidence type="ECO:0000256" key="3">
    <source>
        <dbReference type="ARBA" id="ARBA00012756"/>
    </source>
</evidence>
<evidence type="ECO:0000256" key="1">
    <source>
        <dbReference type="ARBA" id="ARBA00001412"/>
    </source>
</evidence>
<dbReference type="InterPro" id="IPR013529">
    <property type="entry name" value="Glyco_hydro_42_N"/>
</dbReference>
<dbReference type="AlphaFoldDB" id="A0A9D1NH32"/>
<dbReference type="Pfam" id="PF08532">
    <property type="entry name" value="Glyco_hydro_42M"/>
    <property type="match status" value="1"/>
</dbReference>
<dbReference type="PANTHER" id="PTHR36447">
    <property type="entry name" value="BETA-GALACTOSIDASE GANA"/>
    <property type="match status" value="1"/>
</dbReference>
<comment type="similarity">
    <text evidence="2 6">Belongs to the glycosyl hydrolase 42 family.</text>
</comment>
<feature type="binding site" evidence="9">
    <location>
        <position position="122"/>
    </location>
    <ligand>
        <name>Zn(2+)</name>
        <dbReference type="ChEBI" id="CHEBI:29105"/>
    </ligand>
</feature>
<dbReference type="GO" id="GO:0046872">
    <property type="term" value="F:metal ion binding"/>
    <property type="evidence" value="ECO:0007669"/>
    <property type="project" value="UniProtKB-KW"/>
</dbReference>
<feature type="binding site" evidence="8">
    <location>
        <position position="118"/>
    </location>
    <ligand>
        <name>substrate</name>
    </ligand>
</feature>
<evidence type="ECO:0000313" key="13">
    <source>
        <dbReference type="EMBL" id="HIV02446.1"/>
    </source>
</evidence>
<keyword evidence="4 6" id="KW-0378">Hydrolase</keyword>